<reference evidence="2 3" key="1">
    <citation type="submission" date="2006-02" db="EMBL/GenBank/DDBJ databases">
        <authorList>
            <person name="Waterbury J."/>
            <person name="Ferriera S."/>
            <person name="Johnson J."/>
            <person name="Kravitz S."/>
            <person name="Halpern A."/>
            <person name="Remington K."/>
            <person name="Beeson K."/>
            <person name="Tran B."/>
            <person name="Rogers Y.-H."/>
            <person name="Friedman R."/>
            <person name="Venter J.C."/>
        </authorList>
    </citation>
    <scope>NUCLEOTIDE SEQUENCE [LARGE SCALE GENOMIC DNA]</scope>
    <source>
        <strain evidence="2 3">Nb-231</strain>
    </source>
</reference>
<dbReference type="InterPro" id="IPR009839">
    <property type="entry name" value="SseB_N"/>
</dbReference>
<organism evidence="2 3">
    <name type="scientific">Nitrococcus mobilis Nb-231</name>
    <dbReference type="NCBI Taxonomy" id="314278"/>
    <lineage>
        <taxon>Bacteria</taxon>
        <taxon>Pseudomonadati</taxon>
        <taxon>Pseudomonadota</taxon>
        <taxon>Gammaproteobacteria</taxon>
        <taxon>Chromatiales</taxon>
        <taxon>Ectothiorhodospiraceae</taxon>
        <taxon>Nitrococcus</taxon>
    </lineage>
</organism>
<dbReference type="HOGENOM" id="CLU_137987_0_0_6"/>
<gene>
    <name evidence="2" type="ORF">NB231_02950</name>
</gene>
<evidence type="ECO:0000259" key="1">
    <source>
        <dbReference type="Pfam" id="PF07179"/>
    </source>
</evidence>
<dbReference type="AlphaFoldDB" id="A4BVD1"/>
<comment type="caution">
    <text evidence="2">The sequence shown here is derived from an EMBL/GenBank/DDBJ whole genome shotgun (WGS) entry which is preliminary data.</text>
</comment>
<dbReference type="STRING" id="314278.NB231_02950"/>
<sequence length="145" mass="15990">MSEQSSVPVAELEPANDLEKVLVAAQNGETDTAEFLHQLIDAEVFILLSQSEKSDNDEDDERNIQPLVLEGPEKTPMLAMFTHSDRVPPIVKEFPDFAFPYEVEFSWIVANATDGMGLVINPGWSYAASLPPEALAQLRNKGSET</sequence>
<dbReference type="eggNOG" id="ENOG5032XIE">
    <property type="taxonomic scope" value="Bacteria"/>
</dbReference>
<feature type="domain" description="SseB protein N-terminal" evidence="1">
    <location>
        <begin position="18"/>
        <end position="136"/>
    </location>
</feature>
<dbReference type="Pfam" id="PF07179">
    <property type="entry name" value="SseB"/>
    <property type="match status" value="1"/>
</dbReference>
<evidence type="ECO:0000313" key="2">
    <source>
        <dbReference type="EMBL" id="EAR20316.1"/>
    </source>
</evidence>
<keyword evidence="3" id="KW-1185">Reference proteome</keyword>
<name>A4BVD1_9GAMM</name>
<proteinExistence type="predicted"/>
<protein>
    <recommendedName>
        <fullName evidence="1">SseB protein N-terminal domain-containing protein</fullName>
    </recommendedName>
</protein>
<dbReference type="EMBL" id="AAOF01000025">
    <property type="protein sequence ID" value="EAR20316.1"/>
    <property type="molecule type" value="Genomic_DNA"/>
</dbReference>
<evidence type="ECO:0000313" key="3">
    <source>
        <dbReference type="Proteomes" id="UP000003374"/>
    </source>
</evidence>
<dbReference type="Proteomes" id="UP000003374">
    <property type="component" value="Unassembled WGS sequence"/>
</dbReference>
<accession>A4BVD1</accession>
<dbReference type="RefSeq" id="WP_004999632.1">
    <property type="nucleotide sequence ID" value="NZ_CH672427.1"/>
</dbReference>